<keyword evidence="1" id="KW-1133">Transmembrane helix</keyword>
<evidence type="ECO:0000256" key="1">
    <source>
        <dbReference type="SAM" id="Phobius"/>
    </source>
</evidence>
<reference evidence="2" key="1">
    <citation type="submission" date="2019-08" db="EMBL/GenBank/DDBJ databases">
        <authorList>
            <person name="Kucharzyk K."/>
            <person name="Murdoch R.W."/>
            <person name="Higgins S."/>
            <person name="Loffler F."/>
        </authorList>
    </citation>
    <scope>NUCLEOTIDE SEQUENCE</scope>
</reference>
<sequence length="67" mass="7463">MKLTLKDPIRFTDKWVDTDGRESLSTFQGYSQFSEEDKKKAGAINNSMLLGLVCAALIVTTALYFLA</sequence>
<gene>
    <name evidence="2" type="ORF">SDC9_129217</name>
</gene>
<dbReference type="EMBL" id="VSSQ01031319">
    <property type="protein sequence ID" value="MPM82156.1"/>
    <property type="molecule type" value="Genomic_DNA"/>
</dbReference>
<organism evidence="2">
    <name type="scientific">bioreactor metagenome</name>
    <dbReference type="NCBI Taxonomy" id="1076179"/>
    <lineage>
        <taxon>unclassified sequences</taxon>
        <taxon>metagenomes</taxon>
        <taxon>ecological metagenomes</taxon>
    </lineage>
</organism>
<name>A0A645CYB6_9ZZZZ</name>
<comment type="caution">
    <text evidence="2">The sequence shown here is derived from an EMBL/GenBank/DDBJ whole genome shotgun (WGS) entry which is preliminary data.</text>
</comment>
<proteinExistence type="predicted"/>
<evidence type="ECO:0000313" key="2">
    <source>
        <dbReference type="EMBL" id="MPM82156.1"/>
    </source>
</evidence>
<feature type="transmembrane region" description="Helical" evidence="1">
    <location>
        <begin position="48"/>
        <end position="66"/>
    </location>
</feature>
<keyword evidence="1" id="KW-0472">Membrane</keyword>
<dbReference type="AlphaFoldDB" id="A0A645CYB6"/>
<protein>
    <submittedName>
        <fullName evidence="2">Uncharacterized protein</fullName>
    </submittedName>
</protein>
<keyword evidence="1" id="KW-0812">Transmembrane</keyword>
<accession>A0A645CYB6</accession>